<keyword evidence="11" id="KW-1185">Reference proteome</keyword>
<dbReference type="InterPro" id="IPR027417">
    <property type="entry name" value="P-loop_NTPase"/>
</dbReference>
<dbReference type="PANTHER" id="PTHR14647">
    <property type="entry name" value="GALACTOSE-3-O-SULFOTRANSFERASE"/>
    <property type="match status" value="1"/>
</dbReference>
<dbReference type="Gene3D" id="3.40.50.300">
    <property type="entry name" value="P-loop containing nucleotide triphosphate hydrolases"/>
    <property type="match status" value="1"/>
</dbReference>
<dbReference type="GO" id="GO:0000139">
    <property type="term" value="C:Golgi membrane"/>
    <property type="evidence" value="ECO:0007669"/>
    <property type="project" value="UniProtKB-SubCell"/>
</dbReference>
<keyword evidence="3" id="KW-0808">Transferase</keyword>
<comment type="subcellular location">
    <subcellularLocation>
        <location evidence="1">Golgi apparatus membrane</location>
        <topology evidence="1">Single-pass type II membrane protein</topology>
    </subcellularLocation>
</comment>
<keyword evidence="4" id="KW-0812">Transmembrane</keyword>
<dbReference type="GeneTree" id="ENSGT00950000182923"/>
<dbReference type="GO" id="GO:0001733">
    <property type="term" value="F:galactosylceramide sulfotransferase activity"/>
    <property type="evidence" value="ECO:0007669"/>
    <property type="project" value="InterPro"/>
</dbReference>
<reference evidence="10" key="2">
    <citation type="submission" date="2025-08" db="UniProtKB">
        <authorList>
            <consortium name="Ensembl"/>
        </authorList>
    </citation>
    <scope>IDENTIFICATION</scope>
</reference>
<proteinExistence type="inferred from homology"/>
<dbReference type="SUPFAM" id="SSF52540">
    <property type="entry name" value="P-loop containing nucleoside triphosphate hydrolases"/>
    <property type="match status" value="1"/>
</dbReference>
<organism evidence="10 11">
    <name type="scientific">Scleropages formosus</name>
    <name type="common">Asian bonytongue</name>
    <name type="synonym">Osteoglossum formosum</name>
    <dbReference type="NCBI Taxonomy" id="113540"/>
    <lineage>
        <taxon>Eukaryota</taxon>
        <taxon>Metazoa</taxon>
        <taxon>Chordata</taxon>
        <taxon>Craniata</taxon>
        <taxon>Vertebrata</taxon>
        <taxon>Euteleostomi</taxon>
        <taxon>Actinopterygii</taxon>
        <taxon>Neopterygii</taxon>
        <taxon>Teleostei</taxon>
        <taxon>Osteoglossocephala</taxon>
        <taxon>Osteoglossomorpha</taxon>
        <taxon>Osteoglossiformes</taxon>
        <taxon>Osteoglossidae</taxon>
        <taxon>Scleropages</taxon>
    </lineage>
</organism>
<evidence type="ECO:0000256" key="8">
    <source>
        <dbReference type="ARBA" id="ARBA00023136"/>
    </source>
</evidence>
<dbReference type="InterPro" id="IPR009729">
    <property type="entry name" value="Gal-3-0_sulfotransfrase"/>
</dbReference>
<evidence type="ECO:0000256" key="7">
    <source>
        <dbReference type="ARBA" id="ARBA00023034"/>
    </source>
</evidence>
<name>A0A8C9VK16_SCLFO</name>
<evidence type="ECO:0000256" key="1">
    <source>
        <dbReference type="ARBA" id="ARBA00004323"/>
    </source>
</evidence>
<keyword evidence="5" id="KW-0735">Signal-anchor</keyword>
<evidence type="ECO:0000256" key="2">
    <source>
        <dbReference type="ARBA" id="ARBA00008124"/>
    </source>
</evidence>
<keyword evidence="8" id="KW-0472">Membrane</keyword>
<evidence type="ECO:0000256" key="3">
    <source>
        <dbReference type="ARBA" id="ARBA00022679"/>
    </source>
</evidence>
<sequence>MCFLLLATASCRPHKHIMFLKTHKTGSSTVLNMLYRFGDERGLWFALPTSDHFGYPNYFSAHHVRGYQSDSQQHFDILANHMRFQKSEVEKVMPPDTFYFSIMGDPVTMAKSAFSYFKTISPAFSQAESFHAFVSKPWKYYNPYVQYSHFSRNMMWFDFGFDHNANYSESLAMKGESVIRKTFNMILLLEYFDESLVLLRHALCWPMEAIITFSMNMQQSGSNEEMLLTENQERRLRDWNALDWHLYKAFNHTFWEEVERFGVARMEQELVILRNLRAKQMQTCLLEDGKLVESNKISDADLKPFQTGVKKILGYQLKPDLDNATHKACLNMVRPEIPYRKLLEAKQSLSAPPSLEKNSKM</sequence>
<dbReference type="Proteomes" id="UP000694397">
    <property type="component" value="Chromosome 4"/>
</dbReference>
<evidence type="ECO:0008006" key="12">
    <source>
        <dbReference type="Google" id="ProtNLM"/>
    </source>
</evidence>
<evidence type="ECO:0000313" key="11">
    <source>
        <dbReference type="Proteomes" id="UP000694397"/>
    </source>
</evidence>
<accession>A0A8C9VK16</accession>
<comment type="similarity">
    <text evidence="2">Belongs to the galactose-3-O-sulfotransferase family.</text>
</comment>
<evidence type="ECO:0000313" key="10">
    <source>
        <dbReference type="Ensembl" id="ENSSFOP00015060569.1"/>
    </source>
</evidence>
<reference evidence="10" key="3">
    <citation type="submission" date="2025-09" db="UniProtKB">
        <authorList>
            <consortium name="Ensembl"/>
        </authorList>
    </citation>
    <scope>IDENTIFICATION</scope>
</reference>
<protein>
    <recommendedName>
        <fullName evidence="12">Galactose-3-O-sulfotransferase 2-like</fullName>
    </recommendedName>
</protein>
<reference evidence="10 11" key="1">
    <citation type="submission" date="2019-04" db="EMBL/GenBank/DDBJ databases">
        <authorList>
            <consortium name="Wellcome Sanger Institute Data Sharing"/>
        </authorList>
    </citation>
    <scope>NUCLEOTIDE SEQUENCE [LARGE SCALE GENOMIC DNA]</scope>
</reference>
<keyword evidence="6" id="KW-1133">Transmembrane helix</keyword>
<evidence type="ECO:0000256" key="9">
    <source>
        <dbReference type="ARBA" id="ARBA00023180"/>
    </source>
</evidence>
<dbReference type="Pfam" id="PF06990">
    <property type="entry name" value="Gal-3-0_sulfotr"/>
    <property type="match status" value="1"/>
</dbReference>
<evidence type="ECO:0000256" key="4">
    <source>
        <dbReference type="ARBA" id="ARBA00022692"/>
    </source>
</evidence>
<evidence type="ECO:0000256" key="5">
    <source>
        <dbReference type="ARBA" id="ARBA00022968"/>
    </source>
</evidence>
<dbReference type="GO" id="GO:0009247">
    <property type="term" value="P:glycolipid biosynthetic process"/>
    <property type="evidence" value="ECO:0007669"/>
    <property type="project" value="InterPro"/>
</dbReference>
<dbReference type="Ensembl" id="ENSSFOT00015070923.1">
    <property type="protein sequence ID" value="ENSSFOP00015060569.1"/>
    <property type="gene ID" value="ENSSFOG00015027518.1"/>
</dbReference>
<evidence type="ECO:0000256" key="6">
    <source>
        <dbReference type="ARBA" id="ARBA00022989"/>
    </source>
</evidence>
<dbReference type="AlphaFoldDB" id="A0A8C9VK16"/>
<keyword evidence="9" id="KW-0325">Glycoprotein</keyword>
<dbReference type="PANTHER" id="PTHR14647:SF57">
    <property type="entry name" value="GALACTOSE-3-O-SULFOTRANSFERASE 4"/>
    <property type="match status" value="1"/>
</dbReference>
<keyword evidence="7" id="KW-0333">Golgi apparatus</keyword>